<dbReference type="Proteomes" id="UP001218188">
    <property type="component" value="Unassembled WGS sequence"/>
</dbReference>
<name>A0AAD6X5Y6_9AGAR</name>
<feature type="signal peptide" evidence="3">
    <location>
        <begin position="1"/>
        <end position="17"/>
    </location>
</feature>
<dbReference type="AlphaFoldDB" id="A0AAD6X5Y6"/>
<dbReference type="SUPFAM" id="SSF56176">
    <property type="entry name" value="FAD-binding/transporter-associated domain-like"/>
    <property type="match status" value="1"/>
</dbReference>
<keyword evidence="2" id="KW-0560">Oxidoreductase</keyword>
<keyword evidence="6" id="KW-1185">Reference proteome</keyword>
<dbReference type="PANTHER" id="PTHR13878">
    <property type="entry name" value="GULONOLACTONE OXIDASE"/>
    <property type="match status" value="1"/>
</dbReference>
<evidence type="ECO:0000256" key="3">
    <source>
        <dbReference type="SAM" id="SignalP"/>
    </source>
</evidence>
<sequence>MFVVSFIGVLLATVGFAHPSERDVTAAQWTAFNSSIGGRLHVGIPLARPCFTLADTAGNINATECAAVRQGWTNSLFLVEQFGAYMNTQWGSCQATAQTCLIDGLNVSDPTPSDSPNVCQQGSVSPYYIDVRDASDVQKAFAFSKKNGVPLVVKNTGHDYKGRSSAPGSLALWTHNLQSLSYNESFVPVGCSASHAKPAVTMGAGSIINDIVAFAEANNITVMTGAEDTAGASGGWVMGGGHGALANTLGLGVDRVLQFKIVTPTGLYLIANECQNTDLFWALRGGGGGTFGVVLESTTLASPKLTLQVAFAAFSRTNTNATRGFYEILVDNSVRWAEQGFGGYIEPFQALYVTPKLNSTESAATMQPLFDYVTSLAPTDPGVQILALELPSYGAFYQNFIANSGSPVGENAVIASRLIPAANFGDADGRAALVDALLQTLAHVTFDMTLIATTPFNVPDDGSTSVTPGWRTAIWHVVAEGGWDGAVPVADEKAAYTGIGSAADYLRAITPDAAYQNEADVHEPNHEVSFWGKNYPRLLQIKQK</sequence>
<dbReference type="InterPro" id="IPR016169">
    <property type="entry name" value="FAD-bd_PCMH_sub2"/>
</dbReference>
<evidence type="ECO:0000259" key="4">
    <source>
        <dbReference type="PROSITE" id="PS51387"/>
    </source>
</evidence>
<dbReference type="InterPro" id="IPR050432">
    <property type="entry name" value="FAD-linked_Oxidoreductases_BP"/>
</dbReference>
<dbReference type="PROSITE" id="PS51387">
    <property type="entry name" value="FAD_PCMH"/>
    <property type="match status" value="1"/>
</dbReference>
<dbReference type="InterPro" id="IPR036318">
    <property type="entry name" value="FAD-bd_PCMH-like_sf"/>
</dbReference>
<proteinExistence type="inferred from homology"/>
<accession>A0AAD6X5Y6</accession>
<dbReference type="Pfam" id="PF01565">
    <property type="entry name" value="FAD_binding_4"/>
    <property type="match status" value="1"/>
</dbReference>
<dbReference type="Pfam" id="PF08031">
    <property type="entry name" value="BBE"/>
    <property type="match status" value="1"/>
</dbReference>
<dbReference type="Gene3D" id="3.30.465.10">
    <property type="match status" value="1"/>
</dbReference>
<evidence type="ECO:0000313" key="6">
    <source>
        <dbReference type="Proteomes" id="UP001218188"/>
    </source>
</evidence>
<dbReference type="InterPro" id="IPR006094">
    <property type="entry name" value="Oxid_FAD_bind_N"/>
</dbReference>
<dbReference type="PANTHER" id="PTHR13878:SF91">
    <property type="entry name" value="FAD BINDING DOMAIN PROTEIN (AFU_ORTHOLOGUE AFUA_6G12070)-RELATED"/>
    <property type="match status" value="1"/>
</dbReference>
<dbReference type="EMBL" id="JARJCM010000034">
    <property type="protein sequence ID" value="KAJ7037867.1"/>
    <property type="molecule type" value="Genomic_DNA"/>
</dbReference>
<evidence type="ECO:0000256" key="1">
    <source>
        <dbReference type="ARBA" id="ARBA00005466"/>
    </source>
</evidence>
<organism evidence="5 6">
    <name type="scientific">Mycena alexandri</name>
    <dbReference type="NCBI Taxonomy" id="1745969"/>
    <lineage>
        <taxon>Eukaryota</taxon>
        <taxon>Fungi</taxon>
        <taxon>Dikarya</taxon>
        <taxon>Basidiomycota</taxon>
        <taxon>Agaricomycotina</taxon>
        <taxon>Agaricomycetes</taxon>
        <taxon>Agaricomycetidae</taxon>
        <taxon>Agaricales</taxon>
        <taxon>Marasmiineae</taxon>
        <taxon>Mycenaceae</taxon>
        <taxon>Mycena</taxon>
    </lineage>
</organism>
<reference evidence="5" key="1">
    <citation type="submission" date="2023-03" db="EMBL/GenBank/DDBJ databases">
        <title>Massive genome expansion in bonnet fungi (Mycena s.s.) driven by repeated elements and novel gene families across ecological guilds.</title>
        <authorList>
            <consortium name="Lawrence Berkeley National Laboratory"/>
            <person name="Harder C.B."/>
            <person name="Miyauchi S."/>
            <person name="Viragh M."/>
            <person name="Kuo A."/>
            <person name="Thoen E."/>
            <person name="Andreopoulos B."/>
            <person name="Lu D."/>
            <person name="Skrede I."/>
            <person name="Drula E."/>
            <person name="Henrissat B."/>
            <person name="Morin E."/>
            <person name="Kohler A."/>
            <person name="Barry K."/>
            <person name="LaButti K."/>
            <person name="Morin E."/>
            <person name="Salamov A."/>
            <person name="Lipzen A."/>
            <person name="Mereny Z."/>
            <person name="Hegedus B."/>
            <person name="Baldrian P."/>
            <person name="Stursova M."/>
            <person name="Weitz H."/>
            <person name="Taylor A."/>
            <person name="Grigoriev I.V."/>
            <person name="Nagy L.G."/>
            <person name="Martin F."/>
            <person name="Kauserud H."/>
        </authorList>
    </citation>
    <scope>NUCLEOTIDE SEQUENCE</scope>
    <source>
        <strain evidence="5">CBHHK200</strain>
    </source>
</reference>
<feature type="chain" id="PRO_5042273783" evidence="3">
    <location>
        <begin position="18"/>
        <end position="544"/>
    </location>
</feature>
<comment type="similarity">
    <text evidence="1">Belongs to the oxygen-dependent FAD-linked oxidoreductase family.</text>
</comment>
<feature type="domain" description="FAD-binding PCMH-type" evidence="4">
    <location>
        <begin position="121"/>
        <end position="304"/>
    </location>
</feature>
<keyword evidence="3" id="KW-0732">Signal</keyword>
<dbReference type="GO" id="GO:0071949">
    <property type="term" value="F:FAD binding"/>
    <property type="evidence" value="ECO:0007669"/>
    <property type="project" value="InterPro"/>
</dbReference>
<dbReference type="InterPro" id="IPR012951">
    <property type="entry name" value="BBE"/>
</dbReference>
<evidence type="ECO:0000256" key="2">
    <source>
        <dbReference type="ARBA" id="ARBA00023002"/>
    </source>
</evidence>
<dbReference type="InterPro" id="IPR016166">
    <property type="entry name" value="FAD-bd_PCMH"/>
</dbReference>
<comment type="caution">
    <text evidence="5">The sequence shown here is derived from an EMBL/GenBank/DDBJ whole genome shotgun (WGS) entry which is preliminary data.</text>
</comment>
<gene>
    <name evidence="5" type="ORF">C8F04DRAFT_1090459</name>
</gene>
<evidence type="ECO:0000313" key="5">
    <source>
        <dbReference type="EMBL" id="KAJ7037867.1"/>
    </source>
</evidence>
<dbReference type="GO" id="GO:0016491">
    <property type="term" value="F:oxidoreductase activity"/>
    <property type="evidence" value="ECO:0007669"/>
    <property type="project" value="UniProtKB-KW"/>
</dbReference>
<protein>
    <submittedName>
        <fullName evidence="5">FAD-binding domain-containing protein</fullName>
    </submittedName>
</protein>